<accession>A0A1V1P3W4</accession>
<proteinExistence type="predicted"/>
<dbReference type="AlphaFoldDB" id="A0A1V1P3W4"/>
<evidence type="ECO:0000313" key="2">
    <source>
        <dbReference type="Proteomes" id="UP000189670"/>
    </source>
</evidence>
<gene>
    <name evidence="1" type="ORF">OMM_03842</name>
</gene>
<reference evidence="2" key="1">
    <citation type="submission" date="2012-11" db="EMBL/GenBank/DDBJ databases">
        <authorList>
            <person name="Lucero-Rivera Y.E."/>
            <person name="Tovar-Ramirez D."/>
        </authorList>
    </citation>
    <scope>NUCLEOTIDE SEQUENCE [LARGE SCALE GENOMIC DNA]</scope>
    <source>
        <strain evidence="2">Araruama</strain>
    </source>
</reference>
<comment type="caution">
    <text evidence="1">The sequence shown here is derived from an EMBL/GenBank/DDBJ whole genome shotgun (WGS) entry which is preliminary data.</text>
</comment>
<dbReference type="Proteomes" id="UP000189670">
    <property type="component" value="Unassembled WGS sequence"/>
</dbReference>
<dbReference type="EMBL" id="ATBP01000606">
    <property type="protein sequence ID" value="ETR69592.1"/>
    <property type="molecule type" value="Genomic_DNA"/>
</dbReference>
<sequence length="149" mass="16208">MNNIFSNTGNLGPLTEGNPFTLSGEQLGTVTNNSNGYCELTFNANATAAKVDEVLQSITYSNSNETDGSQVVLEFSFSDGNLYVGNSNVGAQGYGEGNVTMQTTIQFFNATANTTSRTHTIPSMNEYGMMMLIMIIMVSATRRMRRQEQ</sequence>
<organism evidence="1 2">
    <name type="scientific">Candidatus Magnetoglobus multicellularis str. Araruama</name>
    <dbReference type="NCBI Taxonomy" id="890399"/>
    <lineage>
        <taxon>Bacteria</taxon>
        <taxon>Pseudomonadati</taxon>
        <taxon>Thermodesulfobacteriota</taxon>
        <taxon>Desulfobacteria</taxon>
        <taxon>Desulfobacterales</taxon>
        <taxon>Desulfobacteraceae</taxon>
        <taxon>Candidatus Magnetoglobus</taxon>
    </lineage>
</organism>
<protein>
    <recommendedName>
        <fullName evidence="3">IPTL-CTERM protein sorting domain-containing protein</fullName>
    </recommendedName>
</protein>
<evidence type="ECO:0008006" key="3">
    <source>
        <dbReference type="Google" id="ProtNLM"/>
    </source>
</evidence>
<name>A0A1V1P3W4_9BACT</name>
<evidence type="ECO:0000313" key="1">
    <source>
        <dbReference type="EMBL" id="ETR69592.1"/>
    </source>
</evidence>